<feature type="transmembrane region" description="Helical" evidence="8">
    <location>
        <begin position="111"/>
        <end position="128"/>
    </location>
</feature>
<dbReference type="PANTHER" id="PTHR30003">
    <property type="entry name" value="L-LACTATE PERMEASE"/>
    <property type="match status" value="1"/>
</dbReference>
<dbReference type="EMBL" id="BAABAB010000050">
    <property type="protein sequence ID" value="GAA3640607.1"/>
    <property type="molecule type" value="Genomic_DNA"/>
</dbReference>
<keyword evidence="5 8" id="KW-0812">Transmembrane</keyword>
<comment type="caution">
    <text evidence="9">The sequence shown here is derived from an EMBL/GenBank/DDBJ whole genome shotgun (WGS) entry which is preliminary data.</text>
</comment>
<organism evidence="9 10">
    <name type="scientific">Microlunatus ginsengisoli</name>
    <dbReference type="NCBI Taxonomy" id="363863"/>
    <lineage>
        <taxon>Bacteria</taxon>
        <taxon>Bacillati</taxon>
        <taxon>Actinomycetota</taxon>
        <taxon>Actinomycetes</taxon>
        <taxon>Propionibacteriales</taxon>
        <taxon>Propionibacteriaceae</taxon>
        <taxon>Microlunatus</taxon>
    </lineage>
</organism>
<feature type="transmembrane region" description="Helical" evidence="8">
    <location>
        <begin position="314"/>
        <end position="332"/>
    </location>
</feature>
<proteinExistence type="inferred from homology"/>
<keyword evidence="7 8" id="KW-0472">Membrane</keyword>
<dbReference type="PANTHER" id="PTHR30003:SF0">
    <property type="entry name" value="GLYCOLATE PERMEASE GLCA-RELATED"/>
    <property type="match status" value="1"/>
</dbReference>
<feature type="transmembrane region" description="Helical" evidence="8">
    <location>
        <begin position="157"/>
        <end position="182"/>
    </location>
</feature>
<keyword evidence="3 8" id="KW-0813">Transport</keyword>
<keyword evidence="10" id="KW-1185">Reference proteome</keyword>
<keyword evidence="6 8" id="KW-1133">Transmembrane helix</keyword>
<evidence type="ECO:0000256" key="1">
    <source>
        <dbReference type="ARBA" id="ARBA00004651"/>
    </source>
</evidence>
<feature type="transmembrane region" description="Helical" evidence="8">
    <location>
        <begin position="437"/>
        <end position="459"/>
    </location>
</feature>
<comment type="function">
    <text evidence="8">Uptake of L-lactate across the membrane. Can also transport D-lactate and glycolate.</text>
</comment>
<evidence type="ECO:0000256" key="5">
    <source>
        <dbReference type="ARBA" id="ARBA00022692"/>
    </source>
</evidence>
<dbReference type="NCBIfam" id="TIGR00795">
    <property type="entry name" value="lctP"/>
    <property type="match status" value="1"/>
</dbReference>
<dbReference type="Proteomes" id="UP001501490">
    <property type="component" value="Unassembled WGS sequence"/>
</dbReference>
<evidence type="ECO:0000256" key="2">
    <source>
        <dbReference type="ARBA" id="ARBA00010100"/>
    </source>
</evidence>
<feature type="transmembrane region" description="Helical" evidence="8">
    <location>
        <begin position="251"/>
        <end position="268"/>
    </location>
</feature>
<keyword evidence="4 8" id="KW-1003">Cell membrane</keyword>
<evidence type="ECO:0000256" key="4">
    <source>
        <dbReference type="ARBA" id="ARBA00022475"/>
    </source>
</evidence>
<accession>A0ABP7AU17</accession>
<dbReference type="InterPro" id="IPR003804">
    <property type="entry name" value="Lactate_perm"/>
</dbReference>
<evidence type="ECO:0000313" key="9">
    <source>
        <dbReference type="EMBL" id="GAA3640607.1"/>
    </source>
</evidence>
<evidence type="ECO:0000256" key="6">
    <source>
        <dbReference type="ARBA" id="ARBA00022989"/>
    </source>
</evidence>
<name>A0ABP7AU17_9ACTN</name>
<feature type="transmembrane region" description="Helical" evidence="8">
    <location>
        <begin position="404"/>
        <end position="425"/>
    </location>
</feature>
<feature type="transmembrane region" description="Helical" evidence="8">
    <location>
        <begin position="12"/>
        <end position="34"/>
    </location>
</feature>
<reference evidence="10" key="1">
    <citation type="journal article" date="2019" name="Int. J. Syst. Evol. Microbiol.">
        <title>The Global Catalogue of Microorganisms (GCM) 10K type strain sequencing project: providing services to taxonomists for standard genome sequencing and annotation.</title>
        <authorList>
            <consortium name="The Broad Institute Genomics Platform"/>
            <consortium name="The Broad Institute Genome Sequencing Center for Infectious Disease"/>
            <person name="Wu L."/>
            <person name="Ma J."/>
        </authorList>
    </citation>
    <scope>NUCLEOTIDE SEQUENCE [LARGE SCALE GENOMIC DNA]</scope>
    <source>
        <strain evidence="10">JCM 16929</strain>
    </source>
</reference>
<feature type="transmembrane region" description="Helical" evidence="8">
    <location>
        <begin position="374"/>
        <end position="392"/>
    </location>
</feature>
<evidence type="ECO:0000256" key="3">
    <source>
        <dbReference type="ARBA" id="ARBA00022448"/>
    </source>
</evidence>
<feature type="transmembrane region" description="Helical" evidence="8">
    <location>
        <begin position="527"/>
        <end position="553"/>
    </location>
</feature>
<comment type="similarity">
    <text evidence="2 8">Belongs to the lactate permease family.</text>
</comment>
<protein>
    <recommendedName>
        <fullName evidence="8">L-lactate permease</fullName>
    </recommendedName>
</protein>
<comment type="subcellular location">
    <subcellularLocation>
        <location evidence="1 8">Cell membrane</location>
        <topology evidence="1 8">Multi-pass membrane protein</topology>
    </subcellularLocation>
</comment>
<dbReference type="Pfam" id="PF02652">
    <property type="entry name" value="Lactate_perm"/>
    <property type="match status" value="1"/>
</dbReference>
<evidence type="ECO:0000313" key="10">
    <source>
        <dbReference type="Proteomes" id="UP001501490"/>
    </source>
</evidence>
<dbReference type="RefSeq" id="WP_344809597.1">
    <property type="nucleotide sequence ID" value="NZ_BAABAB010000050.1"/>
</dbReference>
<feature type="transmembrane region" description="Helical" evidence="8">
    <location>
        <begin position="194"/>
        <end position="213"/>
    </location>
</feature>
<feature type="transmembrane region" description="Helical" evidence="8">
    <location>
        <begin position="41"/>
        <end position="59"/>
    </location>
</feature>
<feature type="transmembrane region" description="Helical" evidence="8">
    <location>
        <begin position="71"/>
        <end position="90"/>
    </location>
</feature>
<sequence length="554" mass="57757">MFEQPLAPVGGSLAMSALTAAIPLALLFVLLGVFKIKAWKAALVGLAASVVLAIVAWQMPVGMALSATAEGAFYGAFPILWILVNAMWVYQLSVDTGWFAVLGDKIRSLSDDQRILAILIAFCFGALLESLAGFGAPVAISAAMLIAAGMKPMKAAVVSLLANTAPVAFGAMGAPIITLAAVTGIDLHTLSQMAGRQTPFVALIVPLVLVFLVDGRRGVRQTWPIALVAGATFGLAQFVTSNFITVEITDIVASISTVVVVLLMLRVWKPANPIQLHAEPLTADSDTDLTRIAGGDTLVADAVEVKTQGRLRTLGAIAPYAIIIVIFSISQLPPVKSWLLGNGMVSFRWPGLDVVSASGKPASAQTFKLDHLRATGTLLLFAGIITALVYRVSPRRMLLAYREILVKLRFTIVTVLAVLALSFVMNLSGQTASLGNALAAAGSFFVVLSPVLGWVGVAITGSDTSSNSLFGLLQVTAATKVGLDPVLMATTNSSAGVLGKMISPQNLAVAAAAVGMAGKEGDIFRKLVGWSLGLLAAFTVLVVLQASVLSWMVP</sequence>
<gene>
    <name evidence="9" type="ORF">GCM10022236_49040</name>
</gene>
<evidence type="ECO:0000256" key="8">
    <source>
        <dbReference type="RuleBase" id="RU365092"/>
    </source>
</evidence>
<evidence type="ECO:0000256" key="7">
    <source>
        <dbReference type="ARBA" id="ARBA00023136"/>
    </source>
</evidence>